<dbReference type="InterPro" id="IPR009057">
    <property type="entry name" value="Homeodomain-like_sf"/>
</dbReference>
<dbReference type="PROSITE" id="PS50994">
    <property type="entry name" value="INTEGRASE"/>
    <property type="match status" value="1"/>
</dbReference>
<dbReference type="AlphaFoldDB" id="A0A926D929"/>
<accession>A0A926D929</accession>
<dbReference type="InterPro" id="IPR001584">
    <property type="entry name" value="Integrase_cat-core"/>
</dbReference>
<evidence type="ECO:0000259" key="1">
    <source>
        <dbReference type="PROSITE" id="PS50994"/>
    </source>
</evidence>
<dbReference type="Pfam" id="PF00665">
    <property type="entry name" value="rve"/>
    <property type="match status" value="1"/>
</dbReference>
<name>A0A926D929_9FIRM</name>
<dbReference type="SUPFAM" id="SSF53098">
    <property type="entry name" value="Ribonuclease H-like"/>
    <property type="match status" value="1"/>
</dbReference>
<dbReference type="GO" id="GO:0015074">
    <property type="term" value="P:DNA integration"/>
    <property type="evidence" value="ECO:0007669"/>
    <property type="project" value="InterPro"/>
</dbReference>
<proteinExistence type="predicted"/>
<keyword evidence="3" id="KW-1185">Reference proteome</keyword>
<gene>
    <name evidence="2" type="ORF">IAG03_08050</name>
</gene>
<comment type="caution">
    <text evidence="2">The sequence shown here is derived from an EMBL/GenBank/DDBJ whole genome shotgun (WGS) entry which is preliminary data.</text>
</comment>
<dbReference type="PANTHER" id="PTHR35004">
    <property type="entry name" value="TRANSPOSASE RV3428C-RELATED"/>
    <property type="match status" value="1"/>
</dbReference>
<dbReference type="GO" id="GO:0003676">
    <property type="term" value="F:nucleic acid binding"/>
    <property type="evidence" value="ECO:0007669"/>
    <property type="project" value="InterPro"/>
</dbReference>
<dbReference type="RefSeq" id="WP_249319609.1">
    <property type="nucleotide sequence ID" value="NZ_JACRSN010000010.1"/>
</dbReference>
<dbReference type="Gene3D" id="3.30.420.10">
    <property type="entry name" value="Ribonuclease H-like superfamily/Ribonuclease H"/>
    <property type="match status" value="1"/>
</dbReference>
<organism evidence="2 3">
    <name type="scientific">Yeguia hominis</name>
    <dbReference type="NCBI Taxonomy" id="2763662"/>
    <lineage>
        <taxon>Bacteria</taxon>
        <taxon>Bacillati</taxon>
        <taxon>Bacillota</taxon>
        <taxon>Clostridia</taxon>
        <taxon>Eubacteriales</taxon>
        <taxon>Yeguiaceae</taxon>
        <taxon>Yeguia</taxon>
    </lineage>
</organism>
<evidence type="ECO:0000313" key="2">
    <source>
        <dbReference type="EMBL" id="MBC8533956.1"/>
    </source>
</evidence>
<dbReference type="SUPFAM" id="SSF46689">
    <property type="entry name" value="Homeodomain-like"/>
    <property type="match status" value="1"/>
</dbReference>
<dbReference type="InterPro" id="IPR012337">
    <property type="entry name" value="RNaseH-like_sf"/>
</dbReference>
<dbReference type="InterPro" id="IPR036397">
    <property type="entry name" value="RNaseH_sf"/>
</dbReference>
<dbReference type="Proteomes" id="UP000651482">
    <property type="component" value="Unassembled WGS sequence"/>
</dbReference>
<dbReference type="PANTHER" id="PTHR35004:SF7">
    <property type="entry name" value="INTEGRASE PROTEIN"/>
    <property type="match status" value="1"/>
</dbReference>
<evidence type="ECO:0000313" key="3">
    <source>
        <dbReference type="Proteomes" id="UP000651482"/>
    </source>
</evidence>
<protein>
    <submittedName>
        <fullName evidence="2">Transposase</fullName>
    </submittedName>
</protein>
<feature type="domain" description="Integrase catalytic" evidence="1">
    <location>
        <begin position="131"/>
        <end position="308"/>
    </location>
</feature>
<dbReference type="EMBL" id="JACRSN010000010">
    <property type="protein sequence ID" value="MBC8533956.1"/>
    <property type="molecule type" value="Genomic_DNA"/>
</dbReference>
<sequence length="318" mass="38048">MRKSITQDMACRQFLMKYAEKYGVSRASRKYNKSRSYIYFWKQCWDGSVASLACQSRRPHSHPNQHTEAERKLIRDMRRRNPTLGMIELWHRLRQRGYTRCPESLFRVMRKMGLFPAEKTKKTYKPKPYEQMTYPGERVQVDVKVVPRSCIADPNLRLFQYTAIDEFTRLRFLAAYPEQSTYSSADFLRKLTVWCVRRGIKVECVQKDNGFEFTNRFSNSKRDLPTLFEKTAAELGVRHKRIRPYTPRHNGKVERSRREDQKRFYSCHTFYSLDDFAKQLAVHNRRSNNLPMRPLRWFSPPSSLSNLFDKPTYLKNYS</sequence>
<reference evidence="2" key="1">
    <citation type="submission" date="2020-08" db="EMBL/GenBank/DDBJ databases">
        <title>Genome public.</title>
        <authorList>
            <person name="Liu C."/>
            <person name="Sun Q."/>
        </authorList>
    </citation>
    <scope>NUCLEOTIDE SEQUENCE</scope>
    <source>
        <strain evidence="2">NSJ-40</strain>
    </source>
</reference>